<evidence type="ECO:0000313" key="2">
    <source>
        <dbReference type="EnsemblMetazoa" id="HelroP166169"/>
    </source>
</evidence>
<dbReference type="HOGENOM" id="CLU_1888024_0_0_1"/>
<evidence type="ECO:0000313" key="3">
    <source>
        <dbReference type="Proteomes" id="UP000015101"/>
    </source>
</evidence>
<dbReference type="EnsemblMetazoa" id="HelroT166169">
    <property type="protein sequence ID" value="HelroP166169"/>
    <property type="gene ID" value="HelroG166169"/>
</dbReference>
<dbReference type="GeneID" id="20201400"/>
<accession>T1EXV0</accession>
<dbReference type="AlphaFoldDB" id="T1EXV0"/>
<reference evidence="2" key="3">
    <citation type="submission" date="2015-06" db="UniProtKB">
        <authorList>
            <consortium name="EnsemblMetazoa"/>
        </authorList>
    </citation>
    <scope>IDENTIFICATION</scope>
</reference>
<evidence type="ECO:0000313" key="1">
    <source>
        <dbReference type="EMBL" id="ESN90498.1"/>
    </source>
</evidence>
<sequence length="135" mass="15424">MSDYVLKLVSATNNEDLSDYDGCTEGGDALKLSRDHLLASPYSMLISCYIETDDTSFKVFAIIEVESNISSRPSYYDRTWVSQILFKYKQFQNDSIKLSFVANAMDAGHISVQTDEVVKEDQFRYLVINQLCFIM</sequence>
<reference evidence="1 3" key="2">
    <citation type="journal article" date="2013" name="Nature">
        <title>Insights into bilaterian evolution from three spiralian genomes.</title>
        <authorList>
            <person name="Simakov O."/>
            <person name="Marletaz F."/>
            <person name="Cho S.J."/>
            <person name="Edsinger-Gonzales E."/>
            <person name="Havlak P."/>
            <person name="Hellsten U."/>
            <person name="Kuo D.H."/>
            <person name="Larsson T."/>
            <person name="Lv J."/>
            <person name="Arendt D."/>
            <person name="Savage R."/>
            <person name="Osoegawa K."/>
            <person name="de Jong P."/>
            <person name="Grimwood J."/>
            <person name="Chapman J.A."/>
            <person name="Shapiro H."/>
            <person name="Aerts A."/>
            <person name="Otillar R.P."/>
            <person name="Terry A.Y."/>
            <person name="Boore J.L."/>
            <person name="Grigoriev I.V."/>
            <person name="Lindberg D.R."/>
            <person name="Seaver E.C."/>
            <person name="Weisblat D.A."/>
            <person name="Putnam N.H."/>
            <person name="Rokhsar D.S."/>
        </authorList>
    </citation>
    <scope>NUCLEOTIDE SEQUENCE</scope>
</reference>
<proteinExistence type="predicted"/>
<name>T1EXV0_HELRO</name>
<dbReference type="EMBL" id="AMQM01002268">
    <property type="status" value="NOT_ANNOTATED_CDS"/>
    <property type="molecule type" value="Genomic_DNA"/>
</dbReference>
<dbReference type="CTD" id="20201400"/>
<keyword evidence="3" id="KW-1185">Reference proteome</keyword>
<gene>
    <name evidence="2" type="primary">20201400</name>
    <name evidence="1" type="ORF">HELRODRAFT_166169</name>
</gene>
<protein>
    <submittedName>
        <fullName evidence="1 2">Uncharacterized protein</fullName>
    </submittedName>
</protein>
<dbReference type="Proteomes" id="UP000015101">
    <property type="component" value="Unassembled WGS sequence"/>
</dbReference>
<dbReference type="KEGG" id="hro:HELRODRAFT_166169"/>
<organism evidence="2 3">
    <name type="scientific">Helobdella robusta</name>
    <name type="common">Californian leech</name>
    <dbReference type="NCBI Taxonomy" id="6412"/>
    <lineage>
        <taxon>Eukaryota</taxon>
        <taxon>Metazoa</taxon>
        <taxon>Spiralia</taxon>
        <taxon>Lophotrochozoa</taxon>
        <taxon>Annelida</taxon>
        <taxon>Clitellata</taxon>
        <taxon>Hirudinea</taxon>
        <taxon>Rhynchobdellida</taxon>
        <taxon>Glossiphoniidae</taxon>
        <taxon>Helobdella</taxon>
    </lineage>
</organism>
<dbReference type="RefSeq" id="XP_009031422.1">
    <property type="nucleotide sequence ID" value="XM_009033174.1"/>
</dbReference>
<dbReference type="InParanoid" id="T1EXV0"/>
<dbReference type="EMBL" id="KB097753">
    <property type="protein sequence ID" value="ESN90498.1"/>
    <property type="molecule type" value="Genomic_DNA"/>
</dbReference>
<reference evidence="3" key="1">
    <citation type="submission" date="2012-12" db="EMBL/GenBank/DDBJ databases">
        <authorList>
            <person name="Hellsten U."/>
            <person name="Grimwood J."/>
            <person name="Chapman J.A."/>
            <person name="Shapiro H."/>
            <person name="Aerts A."/>
            <person name="Otillar R.P."/>
            <person name="Terry A.Y."/>
            <person name="Boore J.L."/>
            <person name="Simakov O."/>
            <person name="Marletaz F."/>
            <person name="Cho S.-J."/>
            <person name="Edsinger-Gonzales E."/>
            <person name="Havlak P."/>
            <person name="Kuo D.-H."/>
            <person name="Larsson T."/>
            <person name="Lv J."/>
            <person name="Arendt D."/>
            <person name="Savage R."/>
            <person name="Osoegawa K."/>
            <person name="de Jong P."/>
            <person name="Lindberg D.R."/>
            <person name="Seaver E.C."/>
            <person name="Weisblat D.A."/>
            <person name="Putnam N.H."/>
            <person name="Grigoriev I.V."/>
            <person name="Rokhsar D.S."/>
        </authorList>
    </citation>
    <scope>NUCLEOTIDE SEQUENCE</scope>
</reference>